<protein>
    <submittedName>
        <fullName evidence="10">Aminopeptidase</fullName>
    </submittedName>
</protein>
<dbReference type="GO" id="GO:0046872">
    <property type="term" value="F:metal ion binding"/>
    <property type="evidence" value="ECO:0007669"/>
    <property type="project" value="UniProtKB-KW"/>
</dbReference>
<evidence type="ECO:0000256" key="3">
    <source>
        <dbReference type="ARBA" id="ARBA00001947"/>
    </source>
</evidence>
<dbReference type="PANTHER" id="PTHR34448">
    <property type="entry name" value="AMINOPEPTIDASE"/>
    <property type="match status" value="1"/>
</dbReference>
<keyword evidence="6" id="KW-0645">Protease</keyword>
<comment type="cofactor">
    <cofactor evidence="3">
        <name>Zn(2+)</name>
        <dbReference type="ChEBI" id="CHEBI:29105"/>
    </cofactor>
</comment>
<dbReference type="Proteomes" id="UP000215559">
    <property type="component" value="Unassembled WGS sequence"/>
</dbReference>
<evidence type="ECO:0000256" key="8">
    <source>
        <dbReference type="ARBA" id="ARBA00022801"/>
    </source>
</evidence>
<dbReference type="Gene3D" id="3.40.1830.10">
    <property type="entry name" value="Thermophilic metalloprotease (M29)"/>
    <property type="match status" value="1"/>
</dbReference>
<comment type="caution">
    <text evidence="10">The sequence shown here is derived from an EMBL/GenBank/DDBJ whole genome shotgun (WGS) entry which is preliminary data.</text>
</comment>
<keyword evidence="5 10" id="KW-0031">Aminopeptidase</keyword>
<dbReference type="PANTHER" id="PTHR34448:SF1">
    <property type="entry name" value="BLL6088 PROTEIN"/>
    <property type="match status" value="1"/>
</dbReference>
<keyword evidence="7" id="KW-0479">Metal-binding</keyword>
<organism evidence="10 11">
    <name type="scientific">candidate division WOR-3 bacterium JGI_Cruoil_03_51_56</name>
    <dbReference type="NCBI Taxonomy" id="1973747"/>
    <lineage>
        <taxon>Bacteria</taxon>
        <taxon>Bacteria division WOR-3</taxon>
    </lineage>
</organism>
<keyword evidence="8" id="KW-0378">Hydrolase</keyword>
<dbReference type="AlphaFoldDB" id="A0A235BQE2"/>
<comment type="cofactor">
    <cofactor evidence="2">
        <name>Mg(2+)</name>
        <dbReference type="ChEBI" id="CHEBI:18420"/>
    </cofactor>
</comment>
<gene>
    <name evidence="10" type="ORF">CH330_07810</name>
</gene>
<evidence type="ECO:0000256" key="6">
    <source>
        <dbReference type="ARBA" id="ARBA00022670"/>
    </source>
</evidence>
<keyword evidence="9" id="KW-0482">Metalloprotease</keyword>
<evidence type="ECO:0000256" key="2">
    <source>
        <dbReference type="ARBA" id="ARBA00001946"/>
    </source>
</evidence>
<dbReference type="GO" id="GO:0008237">
    <property type="term" value="F:metallopeptidase activity"/>
    <property type="evidence" value="ECO:0007669"/>
    <property type="project" value="UniProtKB-KW"/>
</dbReference>
<dbReference type="GO" id="GO:0004177">
    <property type="term" value="F:aminopeptidase activity"/>
    <property type="evidence" value="ECO:0007669"/>
    <property type="project" value="UniProtKB-KW"/>
</dbReference>
<evidence type="ECO:0000256" key="1">
    <source>
        <dbReference type="ARBA" id="ARBA00001941"/>
    </source>
</evidence>
<evidence type="ECO:0000256" key="7">
    <source>
        <dbReference type="ARBA" id="ARBA00022723"/>
    </source>
</evidence>
<name>A0A235BQE2_UNCW3</name>
<evidence type="ECO:0000256" key="9">
    <source>
        <dbReference type="ARBA" id="ARBA00023049"/>
    </source>
</evidence>
<sequence>MTDPRIEKLAKVLVHYSLGVKKNDWVQIDGPYLAEELMRALMLEILAGGGHPALRVGIPGATYLFYTHANKNQLEFISPTAKLKVEKLDAQLTVWGGWNTKELTGVDPKRIAIARNALRPLFDKKLKRIATRDLRWCGTLFPTQASAQDAEMSLEEYQDFVYHADKLDKRDPIAEWRKVSKKQARIARFLNTLKTIRIVGKDTDLSFNVTGRKWVNCDGKLNFPDGEVFTGPIENSAQGHIRYTFPAVYGGKAVEDVRLVFKKGKVVQAKADKGEDYLHAMLDTDPGARYVGELSFGTNYSIKRFTKHTLFDEKIGGTMHIAVGASLPESGGRNKSGLHWDMVCDTRKGFTVYGNGKPIHKNGKFLKP</sequence>
<dbReference type="SUPFAM" id="SSF144052">
    <property type="entry name" value="Thermophilic metalloprotease-like"/>
    <property type="match status" value="1"/>
</dbReference>
<evidence type="ECO:0000256" key="4">
    <source>
        <dbReference type="ARBA" id="ARBA00008236"/>
    </source>
</evidence>
<comment type="cofactor">
    <cofactor evidence="1">
        <name>Co(2+)</name>
        <dbReference type="ChEBI" id="CHEBI:48828"/>
    </cofactor>
</comment>
<dbReference type="Pfam" id="PF02073">
    <property type="entry name" value="Peptidase_M29"/>
    <property type="match status" value="1"/>
</dbReference>
<dbReference type="InterPro" id="IPR035097">
    <property type="entry name" value="M29_N-terminal"/>
</dbReference>
<dbReference type="EMBL" id="NOZP01000141">
    <property type="protein sequence ID" value="OYD14703.1"/>
    <property type="molecule type" value="Genomic_DNA"/>
</dbReference>
<proteinExistence type="inferred from homology"/>
<evidence type="ECO:0000313" key="10">
    <source>
        <dbReference type="EMBL" id="OYD14703.1"/>
    </source>
</evidence>
<reference evidence="10 11" key="1">
    <citation type="submission" date="2017-07" db="EMBL/GenBank/DDBJ databases">
        <title>Recovery of genomes from metagenomes via a dereplication, aggregation, and scoring strategy.</title>
        <authorList>
            <person name="Sieber C.M."/>
            <person name="Probst A.J."/>
            <person name="Sharrar A."/>
            <person name="Thomas B.C."/>
            <person name="Hess M."/>
            <person name="Tringe S.G."/>
            <person name="Banfield J.F."/>
        </authorList>
    </citation>
    <scope>NUCLEOTIDE SEQUENCE [LARGE SCALE GENOMIC DNA]</scope>
    <source>
        <strain evidence="10">JGI_Cruoil_03_51_56</strain>
    </source>
</reference>
<evidence type="ECO:0000313" key="11">
    <source>
        <dbReference type="Proteomes" id="UP000215559"/>
    </source>
</evidence>
<dbReference type="GO" id="GO:0006508">
    <property type="term" value="P:proteolysis"/>
    <property type="evidence" value="ECO:0007669"/>
    <property type="project" value="UniProtKB-KW"/>
</dbReference>
<accession>A0A235BQE2</accession>
<comment type="similarity">
    <text evidence="4">Belongs to the peptidase M29 family.</text>
</comment>
<dbReference type="InterPro" id="IPR052170">
    <property type="entry name" value="M29_Exopeptidase"/>
</dbReference>
<evidence type="ECO:0000256" key="5">
    <source>
        <dbReference type="ARBA" id="ARBA00022438"/>
    </source>
</evidence>
<dbReference type="InterPro" id="IPR000787">
    <property type="entry name" value="Peptidase_M29"/>
</dbReference>